<comment type="pathway">
    <text evidence="5">Carbohydrate biosynthesis; dTDP-L-rhamnose biosynthesis.</text>
</comment>
<dbReference type="NCBIfam" id="TIGR01221">
    <property type="entry name" value="rmlC"/>
    <property type="match status" value="1"/>
</dbReference>
<dbReference type="PANTHER" id="PTHR21047">
    <property type="entry name" value="DTDP-6-DEOXY-D-GLUCOSE-3,5 EPIMERASE"/>
    <property type="match status" value="1"/>
</dbReference>
<protein>
    <recommendedName>
        <fullName evidence="4 5">dTDP-4-dehydrorhamnose 3,5-epimerase</fullName>
        <ecNumber evidence="3 5">5.1.3.13</ecNumber>
    </recommendedName>
    <alternativeName>
        <fullName evidence="5">Thymidine diphospho-4-keto-rhamnose 3,5-epimerase</fullName>
    </alternativeName>
</protein>
<dbReference type="InterPro" id="IPR000888">
    <property type="entry name" value="RmlC-like"/>
</dbReference>
<comment type="catalytic activity">
    <reaction evidence="1 5">
        <text>dTDP-4-dehydro-6-deoxy-alpha-D-glucose = dTDP-4-dehydro-beta-L-rhamnose</text>
        <dbReference type="Rhea" id="RHEA:16969"/>
        <dbReference type="ChEBI" id="CHEBI:57649"/>
        <dbReference type="ChEBI" id="CHEBI:62830"/>
        <dbReference type="EC" id="5.1.3.13"/>
    </reaction>
</comment>
<evidence type="ECO:0000313" key="7">
    <source>
        <dbReference type="Proteomes" id="UP001598114"/>
    </source>
</evidence>
<dbReference type="InterPro" id="IPR011051">
    <property type="entry name" value="RmlC_Cupin_sf"/>
</dbReference>
<evidence type="ECO:0000256" key="3">
    <source>
        <dbReference type="ARBA" id="ARBA00012098"/>
    </source>
</evidence>
<evidence type="ECO:0000256" key="1">
    <source>
        <dbReference type="ARBA" id="ARBA00001298"/>
    </source>
</evidence>
<dbReference type="SUPFAM" id="SSF51182">
    <property type="entry name" value="RmlC-like cupins"/>
    <property type="match status" value="1"/>
</dbReference>
<dbReference type="PANTHER" id="PTHR21047:SF2">
    <property type="entry name" value="THYMIDINE DIPHOSPHO-4-KETO-RHAMNOSE 3,5-EPIMERASE"/>
    <property type="match status" value="1"/>
</dbReference>
<evidence type="ECO:0000256" key="4">
    <source>
        <dbReference type="ARBA" id="ARBA00019595"/>
    </source>
</evidence>
<accession>A0ABW6D130</accession>
<keyword evidence="7" id="KW-1185">Reference proteome</keyword>
<dbReference type="Proteomes" id="UP001598114">
    <property type="component" value="Unassembled WGS sequence"/>
</dbReference>
<comment type="similarity">
    <text evidence="5">Belongs to the dTDP-4-dehydrorhamnose 3,5-epimerase family.</text>
</comment>
<comment type="subunit">
    <text evidence="5">Homodimer.</text>
</comment>
<reference evidence="6 7" key="1">
    <citation type="submission" date="2024-03" db="EMBL/GenBank/DDBJ databases">
        <title>Aquirufa genome sequencing.</title>
        <authorList>
            <person name="Pitt A."/>
            <person name="Hahn M.W."/>
        </authorList>
    </citation>
    <scope>NUCLEOTIDE SEQUENCE [LARGE SCALE GENOMIC DNA]</scope>
    <source>
        <strain evidence="6 7">PLAD-142S6K</strain>
    </source>
</reference>
<dbReference type="GO" id="GO:0008830">
    <property type="term" value="F:dTDP-4-dehydrorhamnose 3,5-epimerase activity"/>
    <property type="evidence" value="ECO:0007669"/>
    <property type="project" value="UniProtKB-EC"/>
</dbReference>
<dbReference type="EMBL" id="JBBKYA010000005">
    <property type="protein sequence ID" value="MFD3276684.1"/>
    <property type="molecule type" value="Genomic_DNA"/>
</dbReference>
<sequence length="180" mass="20407">MQFIQHDLPGIIECIPTKFHDDRGHFYESYNQTRFAANGIPENFVQDNYSYSTAGVIRGLHFQKEPHGQGKLVRCMTGKVMDVVVDLRKSSPTFGQHGTYILDAEIGNMLYVPVGFAHGFVALADAIFVYKCTDFWNKEAESGIRWNDPTLNIDWGVDNAIVSDKDQILPLFDPNETIFK</sequence>
<organism evidence="6 7">
    <name type="scientific">Aquirufa echingensis</name>
    <dbReference type="NCBI Taxonomy" id="3096516"/>
    <lineage>
        <taxon>Bacteria</taxon>
        <taxon>Pseudomonadati</taxon>
        <taxon>Bacteroidota</taxon>
        <taxon>Cytophagia</taxon>
        <taxon>Cytophagales</taxon>
        <taxon>Flectobacillaceae</taxon>
        <taxon>Aquirufa</taxon>
    </lineage>
</organism>
<dbReference type="InterPro" id="IPR014710">
    <property type="entry name" value="RmlC-like_jellyroll"/>
</dbReference>
<name>A0ABW6D130_9BACT</name>
<gene>
    <name evidence="6" type="primary">rfbC</name>
    <name evidence="6" type="ORF">SKC38_10645</name>
</gene>
<comment type="caution">
    <text evidence="6">The sequence shown here is derived from an EMBL/GenBank/DDBJ whole genome shotgun (WGS) entry which is preliminary data.</text>
</comment>
<keyword evidence="5 6" id="KW-0413">Isomerase</keyword>
<proteinExistence type="inferred from homology"/>
<evidence type="ECO:0000313" key="6">
    <source>
        <dbReference type="EMBL" id="MFD3276684.1"/>
    </source>
</evidence>
<dbReference type="Pfam" id="PF00908">
    <property type="entry name" value="dTDP_sugar_isom"/>
    <property type="match status" value="1"/>
</dbReference>
<dbReference type="Gene3D" id="2.60.120.10">
    <property type="entry name" value="Jelly Rolls"/>
    <property type="match status" value="1"/>
</dbReference>
<dbReference type="EC" id="5.1.3.13" evidence="3 5"/>
<dbReference type="RefSeq" id="WP_377977126.1">
    <property type="nucleotide sequence ID" value="NZ_JBBKYA010000005.1"/>
</dbReference>
<comment type="function">
    <text evidence="2 5">Catalyzes the epimerization of the C3' and C5'positions of dTDP-6-deoxy-D-xylo-4-hexulose, forming dTDP-6-deoxy-L-lyxo-4-hexulose.</text>
</comment>
<evidence type="ECO:0000256" key="2">
    <source>
        <dbReference type="ARBA" id="ARBA00001997"/>
    </source>
</evidence>
<evidence type="ECO:0000256" key="5">
    <source>
        <dbReference type="RuleBase" id="RU364069"/>
    </source>
</evidence>
<dbReference type="CDD" id="cd00438">
    <property type="entry name" value="cupin_RmlC"/>
    <property type="match status" value="1"/>
</dbReference>